<dbReference type="AlphaFoldDB" id="A0A087UY67"/>
<evidence type="ECO:0000313" key="2">
    <source>
        <dbReference type="Proteomes" id="UP000054359"/>
    </source>
</evidence>
<feature type="non-terminal residue" evidence="1">
    <location>
        <position position="83"/>
    </location>
</feature>
<proteinExistence type="predicted"/>
<accession>A0A087UY67</accession>
<organism evidence="1 2">
    <name type="scientific">Stegodyphus mimosarum</name>
    <name type="common">African social velvet spider</name>
    <dbReference type="NCBI Taxonomy" id="407821"/>
    <lineage>
        <taxon>Eukaryota</taxon>
        <taxon>Metazoa</taxon>
        <taxon>Ecdysozoa</taxon>
        <taxon>Arthropoda</taxon>
        <taxon>Chelicerata</taxon>
        <taxon>Arachnida</taxon>
        <taxon>Araneae</taxon>
        <taxon>Araneomorphae</taxon>
        <taxon>Entelegynae</taxon>
        <taxon>Eresoidea</taxon>
        <taxon>Eresidae</taxon>
        <taxon>Stegodyphus</taxon>
    </lineage>
</organism>
<name>A0A087UY67_STEMI</name>
<evidence type="ECO:0000313" key="1">
    <source>
        <dbReference type="EMBL" id="KFM82306.1"/>
    </source>
</evidence>
<keyword evidence="2" id="KW-1185">Reference proteome</keyword>
<gene>
    <name evidence="1" type="ORF">X975_19356</name>
</gene>
<protein>
    <submittedName>
        <fullName evidence="1">Uncharacterized protein</fullName>
    </submittedName>
</protein>
<reference evidence="1 2" key="1">
    <citation type="submission" date="2013-11" db="EMBL/GenBank/DDBJ databases">
        <title>Genome sequencing of Stegodyphus mimosarum.</title>
        <authorList>
            <person name="Bechsgaard J."/>
        </authorList>
    </citation>
    <scope>NUCLEOTIDE SEQUENCE [LARGE SCALE GENOMIC DNA]</scope>
</reference>
<dbReference type="Proteomes" id="UP000054359">
    <property type="component" value="Unassembled WGS sequence"/>
</dbReference>
<dbReference type="EMBL" id="KK122243">
    <property type="protein sequence ID" value="KFM82306.1"/>
    <property type="molecule type" value="Genomic_DNA"/>
</dbReference>
<dbReference type="STRING" id="407821.A0A087UY67"/>
<sequence>MGIGSLVFSIPYFLEQHSSAILLRNLTHPMDENTCQLPAATVQSSQTAHTGHFINPPSHENDPTVCNEGRSSNTLYILIFMIA</sequence>